<accession>I4Z628</accession>
<dbReference type="Proteomes" id="UP000053899">
    <property type="component" value="Unassembled WGS sequence"/>
</dbReference>
<evidence type="ECO:0000256" key="1">
    <source>
        <dbReference type="SAM" id="MobiDB-lite"/>
    </source>
</evidence>
<feature type="region of interest" description="Disordered" evidence="1">
    <location>
        <begin position="1"/>
        <end position="30"/>
    </location>
</feature>
<protein>
    <submittedName>
        <fullName evidence="2">Uncharacterized protein</fullName>
    </submittedName>
</protein>
<reference evidence="2 3" key="1">
    <citation type="submission" date="2012-04" db="EMBL/GenBank/DDBJ databases">
        <title>Improved High-Quality Draft sequence of Leptothrix ochracea L12.</title>
        <authorList>
            <consortium name="US DOE Joint Genome Institute"/>
            <person name="Lucas S."/>
            <person name="Han J."/>
            <person name="Lapidus A."/>
            <person name="Cheng J.-F."/>
            <person name="Goodwin L."/>
            <person name="Pitluck S."/>
            <person name="Peters L."/>
            <person name="Zeytun A."/>
            <person name="Detter J.C."/>
            <person name="Han C."/>
            <person name="Tapia R."/>
            <person name="Land M."/>
            <person name="Hauser L."/>
            <person name="Kyrpides N."/>
            <person name="Ivanova N."/>
            <person name="Pagani I."/>
            <person name="Stepanauskas R."/>
            <person name="Masland D."/>
            <person name="Poulton N."/>
            <person name="Emerson D."/>
            <person name="Fleming E."/>
            <person name="Woyke T."/>
        </authorList>
    </citation>
    <scope>NUCLEOTIDE SEQUENCE [LARGE SCALE GENOMIC DNA]</scope>
    <source>
        <strain evidence="2 3">L12</strain>
    </source>
</reference>
<dbReference type="EMBL" id="JH660671">
    <property type="protein sequence ID" value="EIM31670.1"/>
    <property type="molecule type" value="Genomic_DNA"/>
</dbReference>
<evidence type="ECO:0000313" key="3">
    <source>
        <dbReference type="Proteomes" id="UP000053899"/>
    </source>
</evidence>
<proteinExistence type="predicted"/>
<keyword evidence="3" id="KW-1185">Reference proteome</keyword>
<feature type="non-terminal residue" evidence="2">
    <location>
        <position position="30"/>
    </location>
</feature>
<evidence type="ECO:0000313" key="2">
    <source>
        <dbReference type="EMBL" id="EIM31670.1"/>
    </source>
</evidence>
<sequence length="30" mass="2933">MLDANGCSSSTTPSVTGSAYLDASGISVQL</sequence>
<dbReference type="AlphaFoldDB" id="I4Z628"/>
<organism evidence="2 3">
    <name type="scientific">Leptothrix ochracea L12</name>
    <dbReference type="NCBI Taxonomy" id="735332"/>
    <lineage>
        <taxon>Bacteria</taxon>
        <taxon>Pseudomonadati</taxon>
        <taxon>Pseudomonadota</taxon>
        <taxon>Betaproteobacteria</taxon>
        <taxon>Burkholderiales</taxon>
        <taxon>Sphaerotilaceae</taxon>
        <taxon>Leptothrix</taxon>
    </lineage>
</organism>
<gene>
    <name evidence="2" type="ORF">LepocDRAFT_00004040</name>
</gene>
<dbReference type="HOGENOM" id="CLU_3407546_0_0_4"/>
<name>I4Z628_9BURK</name>
<feature type="compositionally biased region" description="Polar residues" evidence="1">
    <location>
        <begin position="1"/>
        <end position="17"/>
    </location>
</feature>